<sequence length="53" mass="5930">MKQYAKQNQLALVGKAWEIRHQLKLLAKTSTKSGLSALGSNRTLREYLQSAAQ</sequence>
<name>A0A3D9R679_9BACL</name>
<evidence type="ECO:0000313" key="2">
    <source>
        <dbReference type="Proteomes" id="UP000256304"/>
    </source>
</evidence>
<protein>
    <submittedName>
        <fullName evidence="1">Uncharacterized protein DUF3936</fullName>
    </submittedName>
</protein>
<dbReference type="AlphaFoldDB" id="A0A3D9R679"/>
<dbReference type="OrthoDB" id="2990038at2"/>
<dbReference type="InterPro" id="IPR025177">
    <property type="entry name" value="MciZ"/>
</dbReference>
<evidence type="ECO:0000313" key="1">
    <source>
        <dbReference type="EMBL" id="REE70603.1"/>
    </source>
</evidence>
<dbReference type="Proteomes" id="UP000256304">
    <property type="component" value="Unassembled WGS sequence"/>
</dbReference>
<accession>A0A3D9R679</accession>
<gene>
    <name evidence="1" type="ORF">A8990_12814</name>
</gene>
<organism evidence="1 2">
    <name type="scientific">Paenibacillus taihuensis</name>
    <dbReference type="NCBI Taxonomy" id="1156355"/>
    <lineage>
        <taxon>Bacteria</taxon>
        <taxon>Bacillati</taxon>
        <taxon>Bacillota</taxon>
        <taxon>Bacilli</taxon>
        <taxon>Bacillales</taxon>
        <taxon>Paenibacillaceae</taxon>
        <taxon>Paenibacillus</taxon>
    </lineage>
</organism>
<dbReference type="RefSeq" id="WP_116190955.1">
    <property type="nucleotide sequence ID" value="NZ_QTTN01000028.1"/>
</dbReference>
<keyword evidence="2" id="KW-1185">Reference proteome</keyword>
<comment type="caution">
    <text evidence="1">The sequence shown here is derived from an EMBL/GenBank/DDBJ whole genome shotgun (WGS) entry which is preliminary data.</text>
</comment>
<reference evidence="1 2" key="1">
    <citation type="submission" date="2018-08" db="EMBL/GenBank/DDBJ databases">
        <title>Genomic Encyclopedia of Type Strains, Phase III (KMG-III): the genomes of soil and plant-associated and newly described type strains.</title>
        <authorList>
            <person name="Whitman W."/>
        </authorList>
    </citation>
    <scope>NUCLEOTIDE SEQUENCE [LARGE SCALE GENOMIC DNA]</scope>
    <source>
        <strain evidence="1 2">CGMCC 1.10966</strain>
    </source>
</reference>
<dbReference type="Pfam" id="PF13072">
    <property type="entry name" value="MciZ"/>
    <property type="match status" value="1"/>
</dbReference>
<dbReference type="EMBL" id="QTTN01000028">
    <property type="protein sequence ID" value="REE70603.1"/>
    <property type="molecule type" value="Genomic_DNA"/>
</dbReference>
<proteinExistence type="predicted"/>